<dbReference type="AlphaFoldDB" id="A0A108FCI3"/>
<sequence>MLTQPFDRDETERLVHAAVTRIMSQHGLPPREPRADDKLNATLGLSSLDLAQLVFDLELTFGADPFQTLVPITSVQTVGQLVDAYQRLFDDAPVPADADDELAEAQAASERRRQRRGARG</sequence>
<organism evidence="5">
    <name type="scientific">Burkholderia stagnalis</name>
    <dbReference type="NCBI Taxonomy" id="1503054"/>
    <lineage>
        <taxon>Bacteria</taxon>
        <taxon>Pseudomonadati</taxon>
        <taxon>Pseudomonadota</taxon>
        <taxon>Betaproteobacteria</taxon>
        <taxon>Burkholderiales</taxon>
        <taxon>Burkholderiaceae</taxon>
        <taxon>Burkholderia</taxon>
        <taxon>Burkholderia cepacia complex</taxon>
    </lineage>
</organism>
<evidence type="ECO:0000313" key="5">
    <source>
        <dbReference type="EMBL" id="KWA55049.1"/>
    </source>
</evidence>
<reference evidence="5 6" key="1">
    <citation type="submission" date="2015-11" db="EMBL/GenBank/DDBJ databases">
        <title>Expanding the genomic diversity of Burkholderia species for the development of highly accurate diagnostics.</title>
        <authorList>
            <person name="Sahl J."/>
            <person name="Keim P."/>
            <person name="Wagner D."/>
        </authorList>
    </citation>
    <scope>NUCLEOTIDE SEQUENCE [LARGE SCALE GENOMIC DNA]</scope>
    <source>
        <strain evidence="5 6">MSMB1960WGS</strain>
    </source>
</reference>
<dbReference type="EMBL" id="LPHB01000072">
    <property type="protein sequence ID" value="KWA55049.1"/>
    <property type="molecule type" value="Genomic_DNA"/>
</dbReference>
<evidence type="ECO:0000256" key="1">
    <source>
        <dbReference type="ARBA" id="ARBA00022450"/>
    </source>
</evidence>
<evidence type="ECO:0000313" key="6">
    <source>
        <dbReference type="Proteomes" id="UP000068603"/>
    </source>
</evidence>
<comment type="caution">
    <text evidence="5">The sequence shown here is derived from an EMBL/GenBank/DDBJ whole genome shotgun (WGS) entry which is preliminary data.</text>
</comment>
<dbReference type="STRING" id="1503054.WT74_19610"/>
<evidence type="ECO:0000256" key="2">
    <source>
        <dbReference type="ARBA" id="ARBA00022553"/>
    </source>
</evidence>
<dbReference type="PROSITE" id="PS50075">
    <property type="entry name" value="CARRIER"/>
    <property type="match status" value="1"/>
</dbReference>
<protein>
    <recommendedName>
        <fullName evidence="4">Carrier domain-containing protein</fullName>
    </recommendedName>
</protein>
<dbReference type="InterPro" id="IPR006162">
    <property type="entry name" value="Ppantetheine_attach_site"/>
</dbReference>
<keyword evidence="1" id="KW-0596">Phosphopantetheine</keyword>
<dbReference type="Gene3D" id="1.10.1200.10">
    <property type="entry name" value="ACP-like"/>
    <property type="match status" value="1"/>
</dbReference>
<dbReference type="InterPro" id="IPR036736">
    <property type="entry name" value="ACP-like_sf"/>
</dbReference>
<feature type="domain" description="Carrier" evidence="4">
    <location>
        <begin position="9"/>
        <end position="89"/>
    </location>
</feature>
<evidence type="ECO:0000259" key="4">
    <source>
        <dbReference type="PROSITE" id="PS50075"/>
    </source>
</evidence>
<accession>A0A108FCI3</accession>
<dbReference type="Proteomes" id="UP000068603">
    <property type="component" value="Unassembled WGS sequence"/>
</dbReference>
<proteinExistence type="predicted"/>
<feature type="region of interest" description="Disordered" evidence="3">
    <location>
        <begin position="96"/>
        <end position="120"/>
    </location>
</feature>
<keyword evidence="2" id="KW-0597">Phosphoprotein</keyword>
<dbReference type="PROSITE" id="PS00012">
    <property type="entry name" value="PHOSPHOPANTETHEINE"/>
    <property type="match status" value="1"/>
</dbReference>
<evidence type="ECO:0000256" key="3">
    <source>
        <dbReference type="SAM" id="MobiDB-lite"/>
    </source>
</evidence>
<dbReference type="InterPro" id="IPR009081">
    <property type="entry name" value="PP-bd_ACP"/>
</dbReference>
<dbReference type="SUPFAM" id="SSF47336">
    <property type="entry name" value="ACP-like"/>
    <property type="match status" value="1"/>
</dbReference>
<gene>
    <name evidence="5" type="ORF">WT44_27815</name>
</gene>
<name>A0A108FCI3_9BURK</name>
<dbReference type="RefSeq" id="WP_059566841.1">
    <property type="nucleotide sequence ID" value="NZ_LOUZ01000050.1"/>
</dbReference>